<protein>
    <recommendedName>
        <fullName evidence="1">Retroviral polymerase SH3-like domain-containing protein</fullName>
    </recommendedName>
</protein>
<comment type="caution">
    <text evidence="2">The sequence shown here is derived from an EMBL/GenBank/DDBJ whole genome shotgun (WGS) entry which is preliminary data.</text>
</comment>
<dbReference type="AlphaFoldDB" id="A0A176WRT6"/>
<dbReference type="InterPro" id="IPR057670">
    <property type="entry name" value="SH3_retrovirus"/>
</dbReference>
<evidence type="ECO:0000259" key="1">
    <source>
        <dbReference type="Pfam" id="PF25597"/>
    </source>
</evidence>
<name>A0A176WRT6_MARPO</name>
<organism evidence="2 3">
    <name type="scientific">Marchantia polymorpha subsp. ruderalis</name>
    <dbReference type="NCBI Taxonomy" id="1480154"/>
    <lineage>
        <taxon>Eukaryota</taxon>
        <taxon>Viridiplantae</taxon>
        <taxon>Streptophyta</taxon>
        <taxon>Embryophyta</taxon>
        <taxon>Marchantiophyta</taxon>
        <taxon>Marchantiopsida</taxon>
        <taxon>Marchantiidae</taxon>
        <taxon>Marchantiales</taxon>
        <taxon>Marchantiaceae</taxon>
        <taxon>Marchantia</taxon>
    </lineage>
</organism>
<dbReference type="SUPFAM" id="SSF53098">
    <property type="entry name" value="Ribonuclease H-like"/>
    <property type="match status" value="1"/>
</dbReference>
<accession>A0A176WRT6</accession>
<dbReference type="PANTHER" id="PTHR42648:SF25">
    <property type="entry name" value="RNA-DIRECTED DNA POLYMERASE"/>
    <property type="match status" value="1"/>
</dbReference>
<evidence type="ECO:0000313" key="2">
    <source>
        <dbReference type="EMBL" id="OAE35830.1"/>
    </source>
</evidence>
<keyword evidence="3" id="KW-1185">Reference proteome</keyword>
<reference evidence="2" key="1">
    <citation type="submission" date="2016-03" db="EMBL/GenBank/DDBJ databases">
        <title>Mechanisms controlling the formation of the plant cell surface in tip-growing cells are functionally conserved among land plants.</title>
        <authorList>
            <person name="Honkanen S."/>
            <person name="Jones V.A."/>
            <person name="Morieri G."/>
            <person name="Champion C."/>
            <person name="Hetherington A.J."/>
            <person name="Kelly S."/>
            <person name="Saint-Marcoux D."/>
            <person name="Proust H."/>
            <person name="Prescott H."/>
            <person name="Dolan L."/>
        </authorList>
    </citation>
    <scope>NUCLEOTIDE SEQUENCE [LARGE SCALE GENOMIC DNA]</scope>
    <source>
        <tissue evidence="2">Whole gametophyte</tissue>
    </source>
</reference>
<evidence type="ECO:0000313" key="3">
    <source>
        <dbReference type="Proteomes" id="UP000077202"/>
    </source>
</evidence>
<gene>
    <name evidence="2" type="ORF">AXG93_4225s1340</name>
</gene>
<feature type="domain" description="Retroviral polymerase SH3-like" evidence="1">
    <location>
        <begin position="56"/>
        <end position="95"/>
    </location>
</feature>
<dbReference type="Pfam" id="PF25597">
    <property type="entry name" value="SH3_retrovirus"/>
    <property type="match status" value="1"/>
</dbReference>
<dbReference type="EMBL" id="LVLJ01000057">
    <property type="protein sequence ID" value="OAE35830.1"/>
    <property type="molecule type" value="Genomic_DNA"/>
</dbReference>
<sequence length="182" mass="20259">MSSQGIGNAERLLGEAVNTAVFILNRLWMKALHNMTPYEAWEGKKPAVHFMRTFGCIVHVKVTRLHAKKFDDKSIKMVFVGYEPGSKGYRVYDQTFNVEYTVNTSPGGEQGDAHVSLAASHVFTPYEEERHTPVDGKQAKDANRIKFVSSPSSMPSGMEHDDEGASRCYRTVANCIATSEPQ</sequence>
<dbReference type="InterPro" id="IPR039537">
    <property type="entry name" value="Retrotran_Ty1/copia-like"/>
</dbReference>
<dbReference type="PANTHER" id="PTHR42648">
    <property type="entry name" value="TRANSPOSASE, PUTATIVE-RELATED"/>
    <property type="match status" value="1"/>
</dbReference>
<proteinExistence type="predicted"/>
<dbReference type="InterPro" id="IPR012337">
    <property type="entry name" value="RNaseH-like_sf"/>
</dbReference>
<dbReference type="Proteomes" id="UP000077202">
    <property type="component" value="Unassembled WGS sequence"/>
</dbReference>